<dbReference type="Gene3D" id="1.20.1250.20">
    <property type="entry name" value="MFS general substrate transporter like domains"/>
    <property type="match status" value="1"/>
</dbReference>
<feature type="domain" description="Major facilitator superfamily (MFS) profile" evidence="6">
    <location>
        <begin position="18"/>
        <end position="436"/>
    </location>
</feature>
<evidence type="ECO:0000256" key="3">
    <source>
        <dbReference type="ARBA" id="ARBA00022989"/>
    </source>
</evidence>
<comment type="caution">
    <text evidence="7">The sequence shown here is derived from an EMBL/GenBank/DDBJ whole genome shotgun (WGS) entry which is preliminary data.</text>
</comment>
<keyword evidence="2 5" id="KW-0812">Transmembrane</keyword>
<dbReference type="RefSeq" id="WP_344928046.1">
    <property type="nucleotide sequence ID" value="NZ_BAAAYK010000038.1"/>
</dbReference>
<keyword evidence="8" id="KW-1185">Reference proteome</keyword>
<feature type="transmembrane region" description="Helical" evidence="5">
    <location>
        <begin position="375"/>
        <end position="393"/>
    </location>
</feature>
<dbReference type="InterPro" id="IPR011701">
    <property type="entry name" value="MFS"/>
</dbReference>
<dbReference type="Proteomes" id="UP001500483">
    <property type="component" value="Unassembled WGS sequence"/>
</dbReference>
<proteinExistence type="predicted"/>
<feature type="transmembrane region" description="Helical" evidence="5">
    <location>
        <begin position="59"/>
        <end position="78"/>
    </location>
</feature>
<dbReference type="PANTHER" id="PTHR23508">
    <property type="entry name" value="CARBOXYLIC ACID TRANSPORTER PROTEIN HOMOLOG"/>
    <property type="match status" value="1"/>
</dbReference>
<gene>
    <name evidence="7" type="ORF">GCM10020366_36070</name>
</gene>
<feature type="transmembrane region" description="Helical" evidence="5">
    <location>
        <begin position="317"/>
        <end position="334"/>
    </location>
</feature>
<evidence type="ECO:0000256" key="4">
    <source>
        <dbReference type="ARBA" id="ARBA00023136"/>
    </source>
</evidence>
<name>A0ABP6RT50_9PSEU</name>
<evidence type="ECO:0000256" key="2">
    <source>
        <dbReference type="ARBA" id="ARBA00022692"/>
    </source>
</evidence>
<feature type="transmembrane region" description="Helical" evidence="5">
    <location>
        <begin position="16"/>
        <end position="39"/>
    </location>
</feature>
<reference evidence="8" key="1">
    <citation type="journal article" date="2019" name="Int. J. Syst. Evol. Microbiol.">
        <title>The Global Catalogue of Microorganisms (GCM) 10K type strain sequencing project: providing services to taxonomists for standard genome sequencing and annotation.</title>
        <authorList>
            <consortium name="The Broad Institute Genomics Platform"/>
            <consortium name="The Broad Institute Genome Sequencing Center for Infectious Disease"/>
            <person name="Wu L."/>
            <person name="Ma J."/>
        </authorList>
    </citation>
    <scope>NUCLEOTIDE SEQUENCE [LARGE SCALE GENOMIC DNA]</scope>
    <source>
        <strain evidence="8">JCM 9687</strain>
    </source>
</reference>
<evidence type="ECO:0000256" key="5">
    <source>
        <dbReference type="SAM" id="Phobius"/>
    </source>
</evidence>
<evidence type="ECO:0000313" key="7">
    <source>
        <dbReference type="EMBL" id="GAA3359562.1"/>
    </source>
</evidence>
<dbReference type="InterPro" id="IPR005829">
    <property type="entry name" value="Sugar_transporter_CS"/>
</dbReference>
<feature type="transmembrane region" description="Helical" evidence="5">
    <location>
        <begin position="287"/>
        <end position="305"/>
    </location>
</feature>
<evidence type="ECO:0000259" key="6">
    <source>
        <dbReference type="PROSITE" id="PS50850"/>
    </source>
</evidence>
<feature type="transmembrane region" description="Helical" evidence="5">
    <location>
        <begin position="172"/>
        <end position="194"/>
    </location>
</feature>
<sequence length="444" mass="45852">MNRTTTTPDPTARRRAVVIALCWALVLLDGIDTFVYGSVLPEMIGSGQLGLTDATAGEIGSATTFGMLVGTVLSGTVTRWVGRRPAVFASVALFTAATLGSGLAGSAVVFGFCRLLCGFGLGALLPIAIAYGMEFWPGNRRALATGVITTAHQAGGALAPLIALVLVDTAGWRWVFVAGAVPAVVLLPVAVRLLPESPAILAARGRSQEAAAVSAEHGLASAAPVPAAPAPERPDRWAGLRALFRGGRWPVTLLFWLTSFAGLMLVYGVGQWLPKIMGDLGYETGDALLFSTALNVGGIVGMVVAGRLADLVGARRIVVAWFALTAVFVHLLGVHLPVAVLYVVVFFAGLLLFSGQSMVYAAVGAHHDAGDRDTALGWVAGMGRFGAVFGPWLGGALLAAGRADLGFTAFAVTGLFGAAMMALASLTIRFRGPRSSRQRSEAGG</sequence>
<dbReference type="PROSITE" id="PS50850">
    <property type="entry name" value="MFS"/>
    <property type="match status" value="1"/>
</dbReference>
<feature type="transmembrane region" description="Helical" evidence="5">
    <location>
        <begin position="249"/>
        <end position="267"/>
    </location>
</feature>
<dbReference type="PROSITE" id="PS00217">
    <property type="entry name" value="SUGAR_TRANSPORT_2"/>
    <property type="match status" value="1"/>
</dbReference>
<dbReference type="SUPFAM" id="SSF103473">
    <property type="entry name" value="MFS general substrate transporter"/>
    <property type="match status" value="1"/>
</dbReference>
<evidence type="ECO:0000256" key="1">
    <source>
        <dbReference type="ARBA" id="ARBA00004651"/>
    </source>
</evidence>
<keyword evidence="3 5" id="KW-1133">Transmembrane helix</keyword>
<feature type="transmembrane region" description="Helical" evidence="5">
    <location>
        <begin position="143"/>
        <end position="166"/>
    </location>
</feature>
<dbReference type="InterPro" id="IPR020846">
    <property type="entry name" value="MFS_dom"/>
</dbReference>
<feature type="transmembrane region" description="Helical" evidence="5">
    <location>
        <begin position="109"/>
        <end position="131"/>
    </location>
</feature>
<dbReference type="InterPro" id="IPR036259">
    <property type="entry name" value="MFS_trans_sf"/>
</dbReference>
<dbReference type="Pfam" id="PF07690">
    <property type="entry name" value="MFS_1"/>
    <property type="match status" value="1"/>
</dbReference>
<feature type="transmembrane region" description="Helical" evidence="5">
    <location>
        <begin position="85"/>
        <end position="103"/>
    </location>
</feature>
<feature type="transmembrane region" description="Helical" evidence="5">
    <location>
        <begin position="405"/>
        <end position="428"/>
    </location>
</feature>
<dbReference type="PANTHER" id="PTHR23508:SF10">
    <property type="entry name" value="CARBOXYLIC ACID TRANSPORTER PROTEIN HOMOLOG"/>
    <property type="match status" value="1"/>
</dbReference>
<keyword evidence="4 5" id="KW-0472">Membrane</keyword>
<accession>A0ABP6RT50</accession>
<dbReference type="EMBL" id="BAAAYK010000038">
    <property type="protein sequence ID" value="GAA3359562.1"/>
    <property type="molecule type" value="Genomic_DNA"/>
</dbReference>
<feature type="transmembrane region" description="Helical" evidence="5">
    <location>
        <begin position="340"/>
        <end position="363"/>
    </location>
</feature>
<comment type="subcellular location">
    <subcellularLocation>
        <location evidence="1">Cell membrane</location>
        <topology evidence="1">Multi-pass membrane protein</topology>
    </subcellularLocation>
</comment>
<protein>
    <submittedName>
        <fullName evidence="7">Aromatic acid/H+ symport family MFS transporter</fullName>
    </submittedName>
</protein>
<organism evidence="7 8">
    <name type="scientific">Saccharopolyspora gregorii</name>
    <dbReference type="NCBI Taxonomy" id="33914"/>
    <lineage>
        <taxon>Bacteria</taxon>
        <taxon>Bacillati</taxon>
        <taxon>Actinomycetota</taxon>
        <taxon>Actinomycetes</taxon>
        <taxon>Pseudonocardiales</taxon>
        <taxon>Pseudonocardiaceae</taxon>
        <taxon>Saccharopolyspora</taxon>
    </lineage>
</organism>
<evidence type="ECO:0000313" key="8">
    <source>
        <dbReference type="Proteomes" id="UP001500483"/>
    </source>
</evidence>